<name>A0ABP6S8V5_9ACTN</name>
<gene>
    <name evidence="2" type="ORF">GCM10020367_19410</name>
</gene>
<dbReference type="RefSeq" id="WP_345035849.1">
    <property type="nucleotide sequence ID" value="NZ_BAAAYL010000001.1"/>
</dbReference>
<comment type="caution">
    <text evidence="2">The sequence shown here is derived from an EMBL/GenBank/DDBJ whole genome shotgun (WGS) entry which is preliminary data.</text>
</comment>
<evidence type="ECO:0008006" key="4">
    <source>
        <dbReference type="Google" id="ProtNLM"/>
    </source>
</evidence>
<accession>A0ABP6S8V5</accession>
<feature type="signal peptide" evidence="1">
    <location>
        <begin position="1"/>
        <end position="28"/>
    </location>
</feature>
<keyword evidence="3" id="KW-1185">Reference proteome</keyword>
<evidence type="ECO:0000313" key="3">
    <source>
        <dbReference type="Proteomes" id="UP001499990"/>
    </source>
</evidence>
<evidence type="ECO:0000313" key="2">
    <source>
        <dbReference type="EMBL" id="GAA3370906.1"/>
    </source>
</evidence>
<protein>
    <recommendedName>
        <fullName evidence="4">Secreted protein</fullName>
    </recommendedName>
</protein>
<dbReference type="Proteomes" id="UP001499990">
    <property type="component" value="Unassembled WGS sequence"/>
</dbReference>
<organism evidence="2 3">
    <name type="scientific">Streptomyces sannanensis</name>
    <dbReference type="NCBI Taxonomy" id="285536"/>
    <lineage>
        <taxon>Bacteria</taxon>
        <taxon>Bacillati</taxon>
        <taxon>Actinomycetota</taxon>
        <taxon>Actinomycetes</taxon>
        <taxon>Kitasatosporales</taxon>
        <taxon>Streptomycetaceae</taxon>
        <taxon>Streptomyces</taxon>
    </lineage>
</organism>
<keyword evidence="1" id="KW-0732">Signal</keyword>
<reference evidence="3" key="1">
    <citation type="journal article" date="2019" name="Int. J. Syst. Evol. Microbiol.">
        <title>The Global Catalogue of Microorganisms (GCM) 10K type strain sequencing project: providing services to taxonomists for standard genome sequencing and annotation.</title>
        <authorList>
            <consortium name="The Broad Institute Genomics Platform"/>
            <consortium name="The Broad Institute Genome Sequencing Center for Infectious Disease"/>
            <person name="Wu L."/>
            <person name="Ma J."/>
        </authorList>
    </citation>
    <scope>NUCLEOTIDE SEQUENCE [LARGE SCALE GENOMIC DNA]</scope>
    <source>
        <strain evidence="3">JCM 9651</strain>
    </source>
</reference>
<dbReference type="EMBL" id="BAAAYL010000001">
    <property type="protein sequence ID" value="GAA3370906.1"/>
    <property type="molecule type" value="Genomic_DNA"/>
</dbReference>
<evidence type="ECO:0000256" key="1">
    <source>
        <dbReference type="SAM" id="SignalP"/>
    </source>
</evidence>
<proteinExistence type="predicted"/>
<sequence length="179" mass="18404">MNRKRFLALLAPPFAAAVALVPAAGAQALSEGAHGSAPSALPAAPSCSLKRMTGPAGATTFALMGEGFTKGAKLSFASNVQASGGVTADDAGTFVTQAVLPEGQYHVVSEDGETTIKCEKAKSALAQSDAERAEGFRDGYNLIKANCKAQKMQMIEPRTPSYDKGWDAGAAAATEKYCT</sequence>
<feature type="chain" id="PRO_5046695118" description="Secreted protein" evidence="1">
    <location>
        <begin position="29"/>
        <end position="179"/>
    </location>
</feature>